<dbReference type="Pfam" id="PF00270">
    <property type="entry name" value="DEAD"/>
    <property type="match status" value="1"/>
</dbReference>
<dbReference type="EMBL" id="JAACJK010000001">
    <property type="protein sequence ID" value="KAF5342158.1"/>
    <property type="molecule type" value="Genomic_DNA"/>
</dbReference>
<comment type="caution">
    <text evidence="2">The sequence shown here is derived from an EMBL/GenBank/DDBJ whole genome shotgun (WGS) entry which is preliminary data.</text>
</comment>
<dbReference type="AlphaFoldDB" id="A0A8H5CJW0"/>
<dbReference type="GO" id="GO:0003676">
    <property type="term" value="F:nucleic acid binding"/>
    <property type="evidence" value="ECO:0007669"/>
    <property type="project" value="InterPro"/>
</dbReference>
<dbReference type="OrthoDB" id="10261556at2759"/>
<proteinExistence type="predicted"/>
<sequence>MDWIDGITKHDALNMVRTANIDDLQHWAAALPPEMVPKFHDEIGENYAAEPFCLRLCLLVWIASDFTQIPKALQLKAALAFLEKKNSLLYAGTGFGKTMMVVMAVLLEDPAKDWIVITISPLKRLQASQGATFWNKYGIRTLCINEDTTTVLRPGSISVNQNLVYDARTRKLGSCRNYIVTPEQFFSDGGNHVPAFGELCREVQRFRQHIKYVFVDEAHFIYTAGTKINGVRRASVSWVLLDLPFCGPVLAHWAC</sequence>
<keyword evidence="3" id="KW-1185">Reference proteome</keyword>
<protein>
    <recommendedName>
        <fullName evidence="1">DEAD/DEAH-box helicase domain-containing protein</fullName>
    </recommendedName>
</protein>
<name>A0A8H5CJW0_9AGAR</name>
<gene>
    <name evidence="2" type="ORF">D9611_001627</name>
</gene>
<evidence type="ECO:0000313" key="2">
    <source>
        <dbReference type="EMBL" id="KAF5342158.1"/>
    </source>
</evidence>
<evidence type="ECO:0000313" key="3">
    <source>
        <dbReference type="Proteomes" id="UP000541558"/>
    </source>
</evidence>
<dbReference type="SUPFAM" id="SSF52540">
    <property type="entry name" value="P-loop containing nucleoside triphosphate hydrolases"/>
    <property type="match status" value="1"/>
</dbReference>
<accession>A0A8H5CJW0</accession>
<dbReference type="Gene3D" id="3.40.50.300">
    <property type="entry name" value="P-loop containing nucleotide triphosphate hydrolases"/>
    <property type="match status" value="1"/>
</dbReference>
<evidence type="ECO:0000259" key="1">
    <source>
        <dbReference type="Pfam" id="PF00270"/>
    </source>
</evidence>
<dbReference type="InterPro" id="IPR027417">
    <property type="entry name" value="P-loop_NTPase"/>
</dbReference>
<organism evidence="2 3">
    <name type="scientific">Ephemerocybe angulata</name>
    <dbReference type="NCBI Taxonomy" id="980116"/>
    <lineage>
        <taxon>Eukaryota</taxon>
        <taxon>Fungi</taxon>
        <taxon>Dikarya</taxon>
        <taxon>Basidiomycota</taxon>
        <taxon>Agaricomycotina</taxon>
        <taxon>Agaricomycetes</taxon>
        <taxon>Agaricomycetidae</taxon>
        <taxon>Agaricales</taxon>
        <taxon>Agaricineae</taxon>
        <taxon>Psathyrellaceae</taxon>
        <taxon>Ephemerocybe</taxon>
    </lineage>
</organism>
<dbReference type="GO" id="GO:0005524">
    <property type="term" value="F:ATP binding"/>
    <property type="evidence" value="ECO:0007669"/>
    <property type="project" value="InterPro"/>
</dbReference>
<reference evidence="2 3" key="1">
    <citation type="journal article" date="2020" name="ISME J.">
        <title>Uncovering the hidden diversity of litter-decomposition mechanisms in mushroom-forming fungi.</title>
        <authorList>
            <person name="Floudas D."/>
            <person name="Bentzer J."/>
            <person name="Ahren D."/>
            <person name="Johansson T."/>
            <person name="Persson P."/>
            <person name="Tunlid A."/>
        </authorList>
    </citation>
    <scope>NUCLEOTIDE SEQUENCE [LARGE SCALE GENOMIC DNA]</scope>
    <source>
        <strain evidence="2 3">CBS 175.51</strain>
    </source>
</reference>
<dbReference type="Proteomes" id="UP000541558">
    <property type="component" value="Unassembled WGS sequence"/>
</dbReference>
<feature type="domain" description="DEAD/DEAH-box helicase" evidence="1">
    <location>
        <begin position="73"/>
        <end position="223"/>
    </location>
</feature>
<dbReference type="InterPro" id="IPR011545">
    <property type="entry name" value="DEAD/DEAH_box_helicase_dom"/>
</dbReference>